<proteinExistence type="predicted"/>
<dbReference type="GO" id="GO:0016301">
    <property type="term" value="F:kinase activity"/>
    <property type="evidence" value="ECO:0007669"/>
    <property type="project" value="UniProtKB-KW"/>
</dbReference>
<sequence>MVYIQSHSKKAEWRKSACRMGDVESYFYLKKGMRTLCENHQGTSLVAVELEVHSGLMLRRLIEHWEEQIRESQAGFRSARG</sequence>
<keyword evidence="2" id="KW-1185">Reference proteome</keyword>
<dbReference type="EMBL" id="DF143198">
    <property type="protein sequence ID" value="GAA51769.1"/>
    <property type="molecule type" value="Genomic_DNA"/>
</dbReference>
<dbReference type="Proteomes" id="UP000008909">
    <property type="component" value="Unassembled WGS sequence"/>
</dbReference>
<evidence type="ECO:0000313" key="2">
    <source>
        <dbReference type="Proteomes" id="UP000008909"/>
    </source>
</evidence>
<keyword evidence="1" id="KW-0808">Transferase</keyword>
<keyword evidence="1" id="KW-0418">Kinase</keyword>
<gene>
    <name evidence="1" type="ORF">CLF_106771</name>
</gene>
<reference evidence="1" key="1">
    <citation type="journal article" date="2011" name="Genome Biol.">
        <title>The draft genome of the carcinogenic human liver fluke Clonorchis sinensis.</title>
        <authorList>
            <person name="Wang X."/>
            <person name="Chen W."/>
            <person name="Huang Y."/>
            <person name="Sun J."/>
            <person name="Men J."/>
            <person name="Liu H."/>
            <person name="Luo F."/>
            <person name="Guo L."/>
            <person name="Lv X."/>
            <person name="Deng C."/>
            <person name="Zhou C."/>
            <person name="Fan Y."/>
            <person name="Li X."/>
            <person name="Huang L."/>
            <person name="Hu Y."/>
            <person name="Liang C."/>
            <person name="Hu X."/>
            <person name="Xu J."/>
            <person name="Yu X."/>
        </authorList>
    </citation>
    <scope>NUCLEOTIDE SEQUENCE [LARGE SCALE GENOMIC DNA]</scope>
    <source>
        <strain evidence="1">Henan</strain>
    </source>
</reference>
<reference key="2">
    <citation type="submission" date="2011-10" db="EMBL/GenBank/DDBJ databases">
        <title>The genome and transcriptome sequence of Clonorchis sinensis provide insights into the carcinogenic liver fluke.</title>
        <authorList>
            <person name="Wang X."/>
            <person name="Huang Y."/>
            <person name="Chen W."/>
            <person name="Liu H."/>
            <person name="Guo L."/>
            <person name="Chen Y."/>
            <person name="Luo F."/>
            <person name="Zhou W."/>
            <person name="Sun J."/>
            <person name="Mao Q."/>
            <person name="Liang P."/>
            <person name="Zhou C."/>
            <person name="Tian Y."/>
            <person name="Men J."/>
            <person name="Lv X."/>
            <person name="Huang L."/>
            <person name="Zhou J."/>
            <person name="Hu Y."/>
            <person name="Li R."/>
            <person name="Zhang F."/>
            <person name="Lei H."/>
            <person name="Li X."/>
            <person name="Hu X."/>
            <person name="Liang C."/>
            <person name="Xu J."/>
            <person name="Wu Z."/>
            <person name="Yu X."/>
        </authorList>
    </citation>
    <scope>NUCLEOTIDE SEQUENCE</scope>
    <source>
        <strain>Henan</strain>
    </source>
</reference>
<protein>
    <submittedName>
        <fullName evidence="1">Protein kinase</fullName>
    </submittedName>
</protein>
<accession>G7YFN6</accession>
<organism evidence="1 2">
    <name type="scientific">Clonorchis sinensis</name>
    <name type="common">Chinese liver fluke</name>
    <dbReference type="NCBI Taxonomy" id="79923"/>
    <lineage>
        <taxon>Eukaryota</taxon>
        <taxon>Metazoa</taxon>
        <taxon>Spiralia</taxon>
        <taxon>Lophotrochozoa</taxon>
        <taxon>Platyhelminthes</taxon>
        <taxon>Trematoda</taxon>
        <taxon>Digenea</taxon>
        <taxon>Opisthorchiida</taxon>
        <taxon>Opisthorchiata</taxon>
        <taxon>Opisthorchiidae</taxon>
        <taxon>Clonorchis</taxon>
    </lineage>
</organism>
<name>G7YFN6_CLOSI</name>
<evidence type="ECO:0000313" key="1">
    <source>
        <dbReference type="EMBL" id="GAA51769.1"/>
    </source>
</evidence>
<dbReference type="AlphaFoldDB" id="G7YFN6"/>